<name>A0ACC3S4N4_9PEZI</name>
<gene>
    <name evidence="1" type="ORF">M8818_006691</name>
</gene>
<accession>A0ACC3S4N4</accession>
<evidence type="ECO:0000313" key="1">
    <source>
        <dbReference type="EMBL" id="KAK8196526.1"/>
    </source>
</evidence>
<proteinExistence type="predicted"/>
<comment type="caution">
    <text evidence="1">The sequence shown here is derived from an EMBL/GenBank/DDBJ whole genome shotgun (WGS) entry which is preliminary data.</text>
</comment>
<sequence length="479" mass="52200">MALSLPPELQQHIFDFLDPHSFYAARKVCRWWRYAASGAITLERQLNNLPIIPPPTAVNLGQKRLQSLWSDAAHSLMLGMRVTQDKSTAPSIAQTINKSKVTVSQDGRRAAALESRQITIHDLTAPDCPVIASRPINDLRTALGGGPWFKCAPTCTYELALSDDGALLAIALERTIQIYDMTAESDSWPVSSYIPSASGHFIAGLSFEHNNSTLRVQLSNKGTVIYLGTPSEAAADLEYWQEKVGLKHAFFDSSKTSVKALSASGPRTLAGVQLLRPFADGWLFAAQQHGGSHPSNYCIGYIPSSEVDGLALTAECQATILVDLPSFLSAFPLPLMSSGLWSSMPSAHEQHPHFSLSADGDFLALSEPGTNSNRAHGGSASKAFLYRLPGLKHLADLLERRQEGAYEVRDAEDASEMHTYEIQRMPLSLAGTVKGKMLDFAFVPVRGGKEATPLAGSQRRLRLRAKTEVEDVCWSLLQT</sequence>
<reference evidence="1" key="1">
    <citation type="submission" date="2024-02" db="EMBL/GenBank/DDBJ databases">
        <title>Metagenome Assembled Genome of Zalaria obscura JY119.</title>
        <authorList>
            <person name="Vighnesh L."/>
            <person name="Jagadeeshwari U."/>
            <person name="Venkata Ramana C."/>
            <person name="Sasikala C."/>
        </authorList>
    </citation>
    <scope>NUCLEOTIDE SEQUENCE</scope>
    <source>
        <strain evidence="1">JY119</strain>
    </source>
</reference>
<protein>
    <submittedName>
        <fullName evidence="1">Uncharacterized protein</fullName>
    </submittedName>
</protein>
<organism evidence="1 2">
    <name type="scientific">Zalaria obscura</name>
    <dbReference type="NCBI Taxonomy" id="2024903"/>
    <lineage>
        <taxon>Eukaryota</taxon>
        <taxon>Fungi</taxon>
        <taxon>Dikarya</taxon>
        <taxon>Ascomycota</taxon>
        <taxon>Pezizomycotina</taxon>
        <taxon>Dothideomycetes</taxon>
        <taxon>Dothideomycetidae</taxon>
        <taxon>Dothideales</taxon>
        <taxon>Zalariaceae</taxon>
        <taxon>Zalaria</taxon>
    </lineage>
</organism>
<dbReference type="Proteomes" id="UP001320706">
    <property type="component" value="Unassembled WGS sequence"/>
</dbReference>
<keyword evidence="2" id="KW-1185">Reference proteome</keyword>
<evidence type="ECO:0000313" key="2">
    <source>
        <dbReference type="Proteomes" id="UP001320706"/>
    </source>
</evidence>
<dbReference type="EMBL" id="JAMKPW020000041">
    <property type="protein sequence ID" value="KAK8196526.1"/>
    <property type="molecule type" value="Genomic_DNA"/>
</dbReference>